<dbReference type="AlphaFoldDB" id="A0A915KMI2"/>
<organism evidence="1 2">
    <name type="scientific">Romanomermis culicivorax</name>
    <name type="common">Nematode worm</name>
    <dbReference type="NCBI Taxonomy" id="13658"/>
    <lineage>
        <taxon>Eukaryota</taxon>
        <taxon>Metazoa</taxon>
        <taxon>Ecdysozoa</taxon>
        <taxon>Nematoda</taxon>
        <taxon>Enoplea</taxon>
        <taxon>Dorylaimia</taxon>
        <taxon>Mermithida</taxon>
        <taxon>Mermithoidea</taxon>
        <taxon>Mermithidae</taxon>
        <taxon>Romanomermis</taxon>
    </lineage>
</organism>
<dbReference type="Proteomes" id="UP000887565">
    <property type="component" value="Unplaced"/>
</dbReference>
<evidence type="ECO:0000313" key="2">
    <source>
        <dbReference type="WBParaSite" id="nRc.2.0.1.t40052-RA"/>
    </source>
</evidence>
<evidence type="ECO:0000313" key="1">
    <source>
        <dbReference type="Proteomes" id="UP000887565"/>
    </source>
</evidence>
<name>A0A915KMI2_ROMCU</name>
<accession>A0A915KMI2</accession>
<keyword evidence="1" id="KW-1185">Reference proteome</keyword>
<protein>
    <submittedName>
        <fullName evidence="2">Uncharacterized protein</fullName>
    </submittedName>
</protein>
<dbReference type="WBParaSite" id="nRc.2.0.1.t40052-RA">
    <property type="protein sequence ID" value="nRc.2.0.1.t40052-RA"/>
    <property type="gene ID" value="nRc.2.0.1.g40052"/>
</dbReference>
<proteinExistence type="predicted"/>
<reference evidence="2" key="1">
    <citation type="submission" date="2022-11" db="UniProtKB">
        <authorList>
            <consortium name="WormBaseParasite"/>
        </authorList>
    </citation>
    <scope>IDENTIFICATION</scope>
</reference>
<sequence length="80" mass="8569">IIPIREGGGPEAQAPACTNTIFCKKCLLVVDGVVTVAVVAVRLQICWPKDDCITGLSAMSILVEVEASCWQYCCCFCGEE</sequence>